<accession>A0A0H3MFB7</accession>
<protein>
    <recommendedName>
        <fullName evidence="1">Inverse autotransporter beta-domain domain-containing protein</fullName>
    </recommendedName>
</protein>
<evidence type="ECO:0000313" key="3">
    <source>
        <dbReference type="Proteomes" id="UP000000749"/>
    </source>
</evidence>
<dbReference type="KEGG" id="ect:ECIAI39_1069"/>
<dbReference type="Proteomes" id="UP000000749">
    <property type="component" value="Chromosome"/>
</dbReference>
<dbReference type="InterPro" id="IPR024519">
    <property type="entry name" value="IAT_beta"/>
</dbReference>
<sequence>MTPIFFLKGTNCCVEGDNIMSKKYQPLLITHYMSTWVTITEAVEITTKAIKQKITPSDIYRHALSGNILLSVYFQSPVILKKIQTFNGKIKFRQFVGDLLDKLCMLDRDGFIYGQNLRLCTEARYICPVQQIIDTPLLRKLNQFRTFARGFDNVRPGDELDVPAQVSEKNLTPPPGNSSGNLEQQIASTSQLIGSLLAEDMNSEQAANIARGWASSQASGVMTDWLSRFGTARITLGVDEDFSLKNSRDGNPRKWRFDATNSELCAERHEC</sequence>
<dbReference type="EMBL" id="CU928164">
    <property type="protein sequence ID" value="CAR17204.1"/>
    <property type="molecule type" value="Genomic_DNA"/>
</dbReference>
<dbReference type="AlphaFoldDB" id="A0A0H3MFB7"/>
<dbReference type="InterPro" id="IPR051715">
    <property type="entry name" value="Intimin-Invasin_domain"/>
</dbReference>
<evidence type="ECO:0000313" key="2">
    <source>
        <dbReference type="EMBL" id="CAR17204.1"/>
    </source>
</evidence>
<organism evidence="2 3">
    <name type="scientific">Escherichia coli O7:K1 (strain IAI39 / ExPEC)</name>
    <dbReference type="NCBI Taxonomy" id="585057"/>
    <lineage>
        <taxon>Bacteria</taxon>
        <taxon>Pseudomonadati</taxon>
        <taxon>Pseudomonadota</taxon>
        <taxon>Gammaproteobacteria</taxon>
        <taxon>Enterobacterales</taxon>
        <taxon>Enterobacteriaceae</taxon>
        <taxon>Escherichia</taxon>
    </lineage>
</organism>
<dbReference type="GO" id="GO:0009279">
    <property type="term" value="C:cell outer membrane"/>
    <property type="evidence" value="ECO:0007669"/>
    <property type="project" value="TreeGrafter"/>
</dbReference>
<dbReference type="PANTHER" id="PTHR39576:SF2">
    <property type="entry name" value="ATTACHING AND EFFACING PROTEIN HOMOLOG-RELATED"/>
    <property type="match status" value="1"/>
</dbReference>
<proteinExistence type="predicted"/>
<name>A0A0H3MFB7_ECO7I</name>
<dbReference type="Pfam" id="PF11924">
    <property type="entry name" value="IAT_beta"/>
    <property type="match status" value="1"/>
</dbReference>
<feature type="domain" description="Inverse autotransporter beta-domain" evidence="1">
    <location>
        <begin position="190"/>
        <end position="248"/>
    </location>
</feature>
<dbReference type="HOGENOM" id="CLU_102492_0_0_6"/>
<gene>
    <name evidence="2" type="ordered locus">ECIAI39_1069</name>
</gene>
<dbReference type="PANTHER" id="PTHR39576">
    <property type="entry name" value="ATTACHING AND EFFACING PROTEIN HOMOLOG-RELATED-RELATED"/>
    <property type="match status" value="1"/>
</dbReference>
<dbReference type="PATRIC" id="fig|585057.6.peg.1120"/>
<reference evidence="3" key="1">
    <citation type="journal article" date="2009" name="PLoS Genet.">
        <title>Organised genome dynamics in the Escherichia coli species results in highly diverse adaptive paths.</title>
        <authorList>
            <person name="Touchon M."/>
            <person name="Hoede C."/>
            <person name="Tenaillon O."/>
            <person name="Barbe V."/>
            <person name="Baeriswyl S."/>
            <person name="Bidet P."/>
            <person name="Bingen E."/>
            <person name="Bonacorsi S."/>
            <person name="Bouchier C."/>
            <person name="Bouvet O."/>
            <person name="Calteau A."/>
            <person name="Chiapello H."/>
            <person name="Clermont O."/>
            <person name="Cruveiller S."/>
            <person name="Danchin A."/>
            <person name="Diard M."/>
            <person name="Dossat C."/>
            <person name="Karoui M.E."/>
            <person name="Frapy E."/>
            <person name="Garry L."/>
            <person name="Ghigo J.M."/>
            <person name="Gilles A.M."/>
            <person name="Johnson J."/>
            <person name="Le Bouguenec C."/>
            <person name="Lescat M."/>
            <person name="Mangenot S."/>
            <person name="Martinez-Jehanne V."/>
            <person name="Matic I."/>
            <person name="Nassif X."/>
            <person name="Oztas S."/>
            <person name="Petit M.A."/>
            <person name="Pichon C."/>
            <person name="Rouy Z."/>
            <person name="Ruf C.S."/>
            <person name="Schneider D."/>
            <person name="Tourret J."/>
            <person name="Vacherie B."/>
            <person name="Vallenet D."/>
            <person name="Medigue C."/>
            <person name="Rocha E.P.C."/>
            <person name="Denamur E."/>
        </authorList>
    </citation>
    <scope>NUCLEOTIDE SEQUENCE [LARGE SCALE GENOMIC DNA]</scope>
    <source>
        <strain evidence="3">IAI39 / ExPEC</strain>
    </source>
</reference>
<evidence type="ECO:0000259" key="1">
    <source>
        <dbReference type="Pfam" id="PF11924"/>
    </source>
</evidence>